<keyword evidence="1" id="KW-0175">Coiled coil</keyword>
<dbReference type="InterPro" id="IPR001173">
    <property type="entry name" value="Glyco_trans_2-like"/>
</dbReference>
<evidence type="ECO:0000313" key="3">
    <source>
        <dbReference type="EMBL" id="MBP2622485.1"/>
    </source>
</evidence>
<reference evidence="3 4" key="1">
    <citation type="submission" date="2018-02" db="EMBL/GenBank/DDBJ databases">
        <title>Draft genome sequence of Streptococcus oricebi CCUG 70868T type strain.</title>
        <authorList>
            <person name="Mendez V."/>
            <person name="Salva-Serra F."/>
            <person name="Jaen-Luchoro D."/>
            <person name="Gonzales-Siles L."/>
            <person name="Karlsson R."/>
            <person name="Engstrom-Jakobsson H."/>
            <person name="Busquets A."/>
            <person name="Gomila M."/>
            <person name="Pineiro-Iglesias B."/>
            <person name="Bennasar-Figueras A."/>
            <person name="Seeger M."/>
            <person name="Moore E."/>
        </authorList>
    </citation>
    <scope>NUCLEOTIDE SEQUENCE [LARGE SCALE GENOMIC DNA]</scope>
    <source>
        <strain evidence="3 4">CCUG 70868</strain>
    </source>
</reference>
<dbReference type="RefSeq" id="WP_209626422.1">
    <property type="nucleotide sequence ID" value="NZ_PRDG01000001.1"/>
</dbReference>
<dbReference type="EMBL" id="PRDG01000001">
    <property type="protein sequence ID" value="MBP2622485.1"/>
    <property type="molecule type" value="Genomic_DNA"/>
</dbReference>
<dbReference type="SUPFAM" id="SSF53448">
    <property type="entry name" value="Nucleotide-diphospho-sugar transferases"/>
    <property type="match status" value="1"/>
</dbReference>
<sequence>METKPLVSIICTVYNKGPWIAQAIESFLSQQTTFAVEILLVDDASSDQSPQILADYAERYPDKIRSFYNESNQGISKTWVRICQEAQGDYIARCDGDDFWLDPLKLQKQIEALEQNPQSRWSNCDFDVYNQDGVLKAQAGFEKDVIPLADTYEKMLATRGFTMASTWLIERELMLEVNTELDLTTSDDTFNLQMDLFQRTELTYLPEPMVAYRINEGSDSRPKDFDALTYRFNRLLDTQLDYVEKYPQSDFKEMTKILLRRNNDYELELSKPITSVSQIGSQTVTIYFAAADGVFSQEDILRKTLEAEDTITFKLSPDVTRIRIDLSEIPSFYSKVALIDKEHNTEILPYDLNGFQFQNDYFFPQPDPQLFYEIKDYHGKELTLHYQMMNVDDVTKLNYIGDVLGRKLLELGPKAEELTIYKVQCEHLQQRNQELQAQLEEMVVRYNSVTHSRRWTIPSKFINLFRKRK</sequence>
<accession>A0ABS5B0Y1</accession>
<dbReference type="GO" id="GO:0016740">
    <property type="term" value="F:transferase activity"/>
    <property type="evidence" value="ECO:0007669"/>
    <property type="project" value="UniProtKB-KW"/>
</dbReference>
<dbReference type="Proteomes" id="UP001519296">
    <property type="component" value="Unassembled WGS sequence"/>
</dbReference>
<keyword evidence="3" id="KW-0808">Transferase</keyword>
<dbReference type="PANTHER" id="PTHR22916:SF3">
    <property type="entry name" value="UDP-GLCNAC:BETAGAL BETA-1,3-N-ACETYLGLUCOSAMINYLTRANSFERASE-LIKE PROTEIN 1"/>
    <property type="match status" value="1"/>
</dbReference>
<name>A0ABS5B0Y1_9STRE</name>
<evidence type="ECO:0000259" key="2">
    <source>
        <dbReference type="Pfam" id="PF00535"/>
    </source>
</evidence>
<dbReference type="Pfam" id="PF00535">
    <property type="entry name" value="Glycos_transf_2"/>
    <property type="match status" value="1"/>
</dbReference>
<proteinExistence type="predicted"/>
<gene>
    <name evidence="3" type="ORF">C4K46_00875</name>
</gene>
<feature type="coiled-coil region" evidence="1">
    <location>
        <begin position="418"/>
        <end position="445"/>
    </location>
</feature>
<protein>
    <submittedName>
        <fullName evidence="3">Glycosyl transferase</fullName>
    </submittedName>
</protein>
<dbReference type="CDD" id="cd00761">
    <property type="entry name" value="Glyco_tranf_GTA_type"/>
    <property type="match status" value="1"/>
</dbReference>
<feature type="domain" description="Glycosyltransferase 2-like" evidence="2">
    <location>
        <begin position="8"/>
        <end position="118"/>
    </location>
</feature>
<evidence type="ECO:0000256" key="1">
    <source>
        <dbReference type="SAM" id="Coils"/>
    </source>
</evidence>
<keyword evidence="4" id="KW-1185">Reference proteome</keyword>
<evidence type="ECO:0000313" key="4">
    <source>
        <dbReference type="Proteomes" id="UP001519296"/>
    </source>
</evidence>
<comment type="caution">
    <text evidence="3">The sequence shown here is derived from an EMBL/GenBank/DDBJ whole genome shotgun (WGS) entry which is preliminary data.</text>
</comment>
<organism evidence="3 4">
    <name type="scientific">Streptococcus oricebi</name>
    <dbReference type="NCBI Taxonomy" id="1547447"/>
    <lineage>
        <taxon>Bacteria</taxon>
        <taxon>Bacillati</taxon>
        <taxon>Bacillota</taxon>
        <taxon>Bacilli</taxon>
        <taxon>Lactobacillales</taxon>
        <taxon>Streptococcaceae</taxon>
        <taxon>Streptococcus</taxon>
    </lineage>
</organism>
<dbReference type="Gene3D" id="3.90.550.10">
    <property type="entry name" value="Spore Coat Polysaccharide Biosynthesis Protein SpsA, Chain A"/>
    <property type="match status" value="1"/>
</dbReference>
<dbReference type="InterPro" id="IPR029044">
    <property type="entry name" value="Nucleotide-diphossugar_trans"/>
</dbReference>
<dbReference type="PANTHER" id="PTHR22916">
    <property type="entry name" value="GLYCOSYLTRANSFERASE"/>
    <property type="match status" value="1"/>
</dbReference>